<evidence type="ECO:0000313" key="2">
    <source>
        <dbReference type="WBParaSite" id="nRc.2.0.1.t22211-RA"/>
    </source>
</evidence>
<sequence>MPSKMIIKIQLSTLFILAT</sequence>
<accession>A0A915J6Y0</accession>
<dbReference type="WBParaSite" id="nRc.2.0.1.t22211-RA">
    <property type="protein sequence ID" value="nRc.2.0.1.t22211-RA"/>
    <property type="gene ID" value="nRc.2.0.1.g22211"/>
</dbReference>
<name>A0A915J6Y0_ROMCU</name>
<reference evidence="2" key="1">
    <citation type="submission" date="2022-11" db="UniProtKB">
        <authorList>
            <consortium name="WormBaseParasite"/>
        </authorList>
    </citation>
    <scope>IDENTIFICATION</scope>
</reference>
<dbReference type="Proteomes" id="UP000887565">
    <property type="component" value="Unplaced"/>
</dbReference>
<organism evidence="1 2">
    <name type="scientific">Romanomermis culicivorax</name>
    <name type="common">Nematode worm</name>
    <dbReference type="NCBI Taxonomy" id="13658"/>
    <lineage>
        <taxon>Eukaryota</taxon>
        <taxon>Metazoa</taxon>
        <taxon>Ecdysozoa</taxon>
        <taxon>Nematoda</taxon>
        <taxon>Enoplea</taxon>
        <taxon>Dorylaimia</taxon>
        <taxon>Mermithida</taxon>
        <taxon>Mermithoidea</taxon>
        <taxon>Mermithidae</taxon>
        <taxon>Romanomermis</taxon>
    </lineage>
</organism>
<dbReference type="AlphaFoldDB" id="A0A915J6Y0"/>
<proteinExistence type="predicted"/>
<keyword evidence="1" id="KW-1185">Reference proteome</keyword>
<evidence type="ECO:0000313" key="1">
    <source>
        <dbReference type="Proteomes" id="UP000887565"/>
    </source>
</evidence>
<protein>
    <submittedName>
        <fullName evidence="2">Uncharacterized protein</fullName>
    </submittedName>
</protein>